<dbReference type="Proteomes" id="UP001219956">
    <property type="component" value="Unassembled WGS sequence"/>
</dbReference>
<dbReference type="Gene3D" id="3.40.50.1820">
    <property type="entry name" value="alpha/beta hydrolase"/>
    <property type="match status" value="1"/>
</dbReference>
<sequence>MTPLHPALAAWLAQVNAIQAQRLAAGQQTTPISAREALAGLIAAMVPAGPALPWVQEAMVPGSYPVPVRIYHPAPDEALPVLVYCHGGGHMAGSVSSYDPVCRRLAQATRHVVVSVEYRLAPECPYPAALQDVCTVLHGLRPTLLARGANIADGLPVLAGDSGGAALAATVAQWAQADASLAISRLVLVYPSLDYTLSQPSIQALGQGYLLEAERIAWYFGHYFREGGDRHAASPLYGQPGARHAPTQILTGGYDPLHDEGLAYARQLAAAGVAVDYHCAADQIHAYMLLEALVPEACAAAYQRIAGFVNGSALHAAPPVV</sequence>
<dbReference type="PANTHER" id="PTHR48081">
    <property type="entry name" value="AB HYDROLASE SUPERFAMILY PROTEIN C4A8.06C"/>
    <property type="match status" value="1"/>
</dbReference>
<keyword evidence="4" id="KW-1185">Reference proteome</keyword>
<evidence type="ECO:0000256" key="1">
    <source>
        <dbReference type="ARBA" id="ARBA00022801"/>
    </source>
</evidence>
<dbReference type="InterPro" id="IPR013094">
    <property type="entry name" value="AB_hydrolase_3"/>
</dbReference>
<dbReference type="InterPro" id="IPR050300">
    <property type="entry name" value="GDXG_lipolytic_enzyme"/>
</dbReference>
<protein>
    <submittedName>
        <fullName evidence="3">Alpha/beta hydrolase</fullName>
    </submittedName>
</protein>
<evidence type="ECO:0000259" key="2">
    <source>
        <dbReference type="Pfam" id="PF07859"/>
    </source>
</evidence>
<dbReference type="GO" id="GO:0016787">
    <property type="term" value="F:hydrolase activity"/>
    <property type="evidence" value="ECO:0007669"/>
    <property type="project" value="UniProtKB-KW"/>
</dbReference>
<keyword evidence="1 3" id="KW-0378">Hydrolase</keyword>
<name>A0ABT5IZJ6_9NEIS</name>
<proteinExistence type="predicted"/>
<evidence type="ECO:0000313" key="4">
    <source>
        <dbReference type="Proteomes" id="UP001219956"/>
    </source>
</evidence>
<evidence type="ECO:0000313" key="3">
    <source>
        <dbReference type="EMBL" id="MDC7717989.1"/>
    </source>
</evidence>
<dbReference type="SUPFAM" id="SSF53474">
    <property type="entry name" value="alpha/beta-Hydrolases"/>
    <property type="match status" value="1"/>
</dbReference>
<organism evidence="3 4">
    <name type="scientific">Vogesella aquatica</name>
    <dbReference type="NCBI Taxonomy" id="2984206"/>
    <lineage>
        <taxon>Bacteria</taxon>
        <taxon>Pseudomonadati</taxon>
        <taxon>Pseudomonadota</taxon>
        <taxon>Betaproteobacteria</taxon>
        <taxon>Neisseriales</taxon>
        <taxon>Chromobacteriaceae</taxon>
        <taxon>Vogesella</taxon>
    </lineage>
</organism>
<dbReference type="InterPro" id="IPR029058">
    <property type="entry name" value="AB_hydrolase_fold"/>
</dbReference>
<reference evidence="3 4" key="1">
    <citation type="submission" date="2023-01" db="EMBL/GenBank/DDBJ databases">
        <title>Novel species of the genus Vogesella isolated from rivers.</title>
        <authorList>
            <person name="Lu H."/>
        </authorList>
    </citation>
    <scope>NUCLEOTIDE SEQUENCE [LARGE SCALE GENOMIC DNA]</scope>
    <source>
        <strain evidence="3 4">DC21W</strain>
    </source>
</reference>
<dbReference type="PANTHER" id="PTHR48081:SF8">
    <property type="entry name" value="ALPHA_BETA HYDROLASE FOLD-3 DOMAIN-CONTAINING PROTEIN-RELATED"/>
    <property type="match status" value="1"/>
</dbReference>
<dbReference type="EMBL" id="JAQQLF010000014">
    <property type="protein sequence ID" value="MDC7717989.1"/>
    <property type="molecule type" value="Genomic_DNA"/>
</dbReference>
<feature type="domain" description="Alpha/beta hydrolase fold-3" evidence="2">
    <location>
        <begin position="82"/>
        <end position="288"/>
    </location>
</feature>
<gene>
    <name evidence="3" type="ORF">PQU95_12290</name>
</gene>
<dbReference type="Pfam" id="PF07859">
    <property type="entry name" value="Abhydrolase_3"/>
    <property type="match status" value="1"/>
</dbReference>
<comment type="caution">
    <text evidence="3">The sequence shown here is derived from an EMBL/GenBank/DDBJ whole genome shotgun (WGS) entry which is preliminary data.</text>
</comment>
<accession>A0ABT5IZJ6</accession>
<dbReference type="RefSeq" id="WP_272752294.1">
    <property type="nucleotide sequence ID" value="NZ_JAQQLF010000014.1"/>
</dbReference>